<reference evidence="2" key="2">
    <citation type="submission" date="2017-10" db="EMBL/GenBank/DDBJ databases">
        <title>Ladona fulva Genome sequencing and assembly.</title>
        <authorList>
            <person name="Murali S."/>
            <person name="Richards S."/>
            <person name="Bandaranaike D."/>
            <person name="Bellair M."/>
            <person name="Blankenburg K."/>
            <person name="Chao H."/>
            <person name="Dinh H."/>
            <person name="Doddapaneni H."/>
            <person name="Dugan-Rocha S."/>
            <person name="Elkadiri S."/>
            <person name="Gnanaolivu R."/>
            <person name="Hernandez B."/>
            <person name="Skinner E."/>
            <person name="Javaid M."/>
            <person name="Lee S."/>
            <person name="Li M."/>
            <person name="Ming W."/>
            <person name="Munidasa M."/>
            <person name="Muniz J."/>
            <person name="Nguyen L."/>
            <person name="Hughes D."/>
            <person name="Osuji N."/>
            <person name="Pu L.-L."/>
            <person name="Puazo M."/>
            <person name="Qu C."/>
            <person name="Quiroz J."/>
            <person name="Raj R."/>
            <person name="Weissenberger G."/>
            <person name="Xin Y."/>
            <person name="Zou X."/>
            <person name="Han Y."/>
            <person name="Worley K."/>
            <person name="Muzny D."/>
            <person name="Gibbs R."/>
        </authorList>
    </citation>
    <scope>NUCLEOTIDE SEQUENCE</scope>
    <source>
        <strain evidence="2">Sampled in the wild</strain>
    </source>
</reference>
<gene>
    <name evidence="2" type="ORF">J437_LFUL004838</name>
</gene>
<feature type="domain" description="PiggyBac transposable element-derived protein" evidence="1">
    <location>
        <begin position="73"/>
        <end position="133"/>
    </location>
</feature>
<dbReference type="Pfam" id="PF13843">
    <property type="entry name" value="DDE_Tnp_1_7"/>
    <property type="match status" value="1"/>
</dbReference>
<name>A0A8K0K2U3_LADFU</name>
<evidence type="ECO:0000259" key="1">
    <source>
        <dbReference type="Pfam" id="PF13843"/>
    </source>
</evidence>
<dbReference type="PANTHER" id="PTHR46599:SF3">
    <property type="entry name" value="PIGGYBAC TRANSPOSABLE ELEMENT-DERIVED PROTEIN 4"/>
    <property type="match status" value="1"/>
</dbReference>
<comment type="caution">
    <text evidence="2">The sequence shown here is derived from an EMBL/GenBank/DDBJ whole genome shotgun (WGS) entry which is preliminary data.</text>
</comment>
<protein>
    <recommendedName>
        <fullName evidence="1">PiggyBac transposable element-derived protein domain-containing protein</fullName>
    </recommendedName>
</protein>
<dbReference type="InterPro" id="IPR029526">
    <property type="entry name" value="PGBD"/>
</dbReference>
<dbReference type="OrthoDB" id="75807at2759"/>
<dbReference type="Proteomes" id="UP000792457">
    <property type="component" value="Unassembled WGS sequence"/>
</dbReference>
<dbReference type="AlphaFoldDB" id="A0A8K0K2U3"/>
<keyword evidence="3" id="KW-1185">Reference proteome</keyword>
<sequence>MEEDSEREDTDEVLVFAEKQIGDGEDCTTHLHVASPTLLSQPSTSKDTAYSTFEWSDKSPQVTEVPSKGWPGLKALHFSENPNEDEPVPTDRLYKIRPFLSIFEETMSEIYSPKRELCLDESMILWRGRLLFRAR</sequence>
<reference evidence="2" key="1">
    <citation type="submission" date="2013-04" db="EMBL/GenBank/DDBJ databases">
        <authorList>
            <person name="Qu J."/>
            <person name="Murali S.C."/>
            <person name="Bandaranaike D."/>
            <person name="Bellair M."/>
            <person name="Blankenburg K."/>
            <person name="Chao H."/>
            <person name="Dinh H."/>
            <person name="Doddapaneni H."/>
            <person name="Downs B."/>
            <person name="Dugan-Rocha S."/>
            <person name="Elkadiri S."/>
            <person name="Gnanaolivu R.D."/>
            <person name="Hernandez B."/>
            <person name="Javaid M."/>
            <person name="Jayaseelan J.C."/>
            <person name="Lee S."/>
            <person name="Li M."/>
            <person name="Ming W."/>
            <person name="Munidasa M."/>
            <person name="Muniz J."/>
            <person name="Nguyen L."/>
            <person name="Ongeri F."/>
            <person name="Osuji N."/>
            <person name="Pu L.-L."/>
            <person name="Puazo M."/>
            <person name="Qu C."/>
            <person name="Quiroz J."/>
            <person name="Raj R."/>
            <person name="Weissenberger G."/>
            <person name="Xin Y."/>
            <person name="Zou X."/>
            <person name="Han Y."/>
            <person name="Richards S."/>
            <person name="Worley K."/>
            <person name="Muzny D."/>
            <person name="Gibbs R."/>
        </authorList>
    </citation>
    <scope>NUCLEOTIDE SEQUENCE</scope>
    <source>
        <strain evidence="2">Sampled in the wild</strain>
    </source>
</reference>
<proteinExistence type="predicted"/>
<evidence type="ECO:0000313" key="3">
    <source>
        <dbReference type="Proteomes" id="UP000792457"/>
    </source>
</evidence>
<accession>A0A8K0K2U3</accession>
<evidence type="ECO:0000313" key="2">
    <source>
        <dbReference type="EMBL" id="KAG8227289.1"/>
    </source>
</evidence>
<dbReference type="PANTHER" id="PTHR46599">
    <property type="entry name" value="PIGGYBAC TRANSPOSABLE ELEMENT-DERIVED PROTEIN 4"/>
    <property type="match status" value="1"/>
</dbReference>
<dbReference type="EMBL" id="KZ308318">
    <property type="protein sequence ID" value="KAG8227289.1"/>
    <property type="molecule type" value="Genomic_DNA"/>
</dbReference>
<organism evidence="2 3">
    <name type="scientific">Ladona fulva</name>
    <name type="common">Scarce chaser dragonfly</name>
    <name type="synonym">Libellula fulva</name>
    <dbReference type="NCBI Taxonomy" id="123851"/>
    <lineage>
        <taxon>Eukaryota</taxon>
        <taxon>Metazoa</taxon>
        <taxon>Ecdysozoa</taxon>
        <taxon>Arthropoda</taxon>
        <taxon>Hexapoda</taxon>
        <taxon>Insecta</taxon>
        <taxon>Pterygota</taxon>
        <taxon>Palaeoptera</taxon>
        <taxon>Odonata</taxon>
        <taxon>Epiprocta</taxon>
        <taxon>Anisoptera</taxon>
        <taxon>Libelluloidea</taxon>
        <taxon>Libellulidae</taxon>
        <taxon>Ladona</taxon>
    </lineage>
</organism>